<dbReference type="EMBL" id="CP117258">
    <property type="protein sequence ID" value="WFR98537.1"/>
    <property type="molecule type" value="Genomic_DNA"/>
</dbReference>
<dbReference type="InterPro" id="IPR001647">
    <property type="entry name" value="HTH_TetR"/>
</dbReference>
<gene>
    <name evidence="6" type="ORF">PR017_24805</name>
</gene>
<evidence type="ECO:0000313" key="6">
    <source>
        <dbReference type="EMBL" id="WFR98537.1"/>
    </source>
</evidence>
<sequence length="206" mass="23822">MANEVKITRAEQKARRPKQILDAAFEEFVERGYVATRVEDIAERVGVTKGTIYVYFETKEELFSAMINHISTPFEDILASGRKLEGNCENRLRTLIETLYDDFLGNRRMRELLRFVIAEGTRFPHVIDENHRLFIEPLISFAQSIIDEGQRNGEFKTGPGLTAEVVMSPIMLAMVFRLIFNDRREFDRDTSIAAHFDMIFNGLLPR</sequence>
<reference evidence="6 7" key="1">
    <citation type="journal article" date="2018" name="Sci. Rep.">
        <title>Rhizobium tumorigenes sp. nov., a novel plant tumorigenic bacterium isolated from cane gall tumors on thornless blackberry.</title>
        <authorList>
            <person name="Kuzmanovi N."/>
            <person name="Smalla K."/>
            <person name="Gronow S."/>
            <person name="PuBawska J."/>
        </authorList>
    </citation>
    <scope>NUCLEOTIDE SEQUENCE [LARGE SCALE GENOMIC DNA]</scope>
    <source>
        <strain evidence="6 7">1078</strain>
    </source>
</reference>
<dbReference type="AlphaFoldDB" id="A0AAF1KII6"/>
<organism evidence="6 7">
    <name type="scientific">Rhizobium tumorigenes</name>
    <dbReference type="NCBI Taxonomy" id="2041385"/>
    <lineage>
        <taxon>Bacteria</taxon>
        <taxon>Pseudomonadati</taxon>
        <taxon>Pseudomonadota</taxon>
        <taxon>Alphaproteobacteria</taxon>
        <taxon>Hyphomicrobiales</taxon>
        <taxon>Rhizobiaceae</taxon>
        <taxon>Rhizobium/Agrobacterium group</taxon>
        <taxon>Rhizobium</taxon>
    </lineage>
</organism>
<name>A0AAF1KII6_9HYPH</name>
<evidence type="ECO:0000256" key="2">
    <source>
        <dbReference type="ARBA" id="ARBA00023125"/>
    </source>
</evidence>
<keyword evidence="7" id="KW-1185">Reference proteome</keyword>
<dbReference type="RefSeq" id="WP_111221537.1">
    <property type="nucleotide sequence ID" value="NZ_CP117258.1"/>
</dbReference>
<protein>
    <submittedName>
        <fullName evidence="6">TetR/AcrR family transcriptional regulator</fullName>
    </submittedName>
</protein>
<geneLocation type="plasmid" evidence="6 7">
    <name>unnamed1</name>
</geneLocation>
<keyword evidence="6" id="KW-0614">Plasmid</keyword>
<dbReference type="PROSITE" id="PS50977">
    <property type="entry name" value="HTH_TETR_2"/>
    <property type="match status" value="1"/>
</dbReference>
<dbReference type="KEGG" id="rtu:PR017_24805"/>
<evidence type="ECO:0000256" key="1">
    <source>
        <dbReference type="ARBA" id="ARBA00023015"/>
    </source>
</evidence>
<dbReference type="FunFam" id="1.10.10.60:FF:000141">
    <property type="entry name" value="TetR family transcriptional regulator"/>
    <property type="match status" value="1"/>
</dbReference>
<dbReference type="InterPro" id="IPR009057">
    <property type="entry name" value="Homeodomain-like_sf"/>
</dbReference>
<evidence type="ECO:0000256" key="4">
    <source>
        <dbReference type="PROSITE-ProRule" id="PRU00335"/>
    </source>
</evidence>
<dbReference type="Pfam" id="PF00440">
    <property type="entry name" value="TetR_N"/>
    <property type="match status" value="1"/>
</dbReference>
<keyword evidence="3" id="KW-0804">Transcription</keyword>
<dbReference type="PANTHER" id="PTHR30055">
    <property type="entry name" value="HTH-TYPE TRANSCRIPTIONAL REGULATOR RUTR"/>
    <property type="match status" value="1"/>
</dbReference>
<keyword evidence="2 4" id="KW-0238">DNA-binding</keyword>
<accession>A0AAF1KII6</accession>
<reference evidence="7" key="2">
    <citation type="journal article" date="2023" name="MicrobiologyOpen">
        <title>Genomics of the tumorigenes clade of the family Rhizobiaceae and description of Rhizobium rhododendri sp. nov.</title>
        <authorList>
            <person name="Kuzmanovic N."/>
            <person name="diCenzo G.C."/>
            <person name="Bunk B."/>
            <person name="Sproeer C."/>
            <person name="Fruehling A."/>
            <person name="Neumann-Schaal M."/>
            <person name="Overmann J."/>
            <person name="Smalla K."/>
        </authorList>
    </citation>
    <scope>NUCLEOTIDE SEQUENCE [LARGE SCALE GENOMIC DNA]</scope>
    <source>
        <strain evidence="7">1078</strain>
        <plasmid evidence="7">unnamed1</plasmid>
    </source>
</reference>
<dbReference type="PRINTS" id="PR00455">
    <property type="entry name" value="HTHTETR"/>
</dbReference>
<dbReference type="SUPFAM" id="SSF48498">
    <property type="entry name" value="Tetracyclin repressor-like, C-terminal domain"/>
    <property type="match status" value="1"/>
</dbReference>
<keyword evidence="1" id="KW-0805">Transcription regulation</keyword>
<feature type="domain" description="HTH tetR-type" evidence="5">
    <location>
        <begin position="14"/>
        <end position="74"/>
    </location>
</feature>
<dbReference type="GO" id="GO:0000976">
    <property type="term" value="F:transcription cis-regulatory region binding"/>
    <property type="evidence" value="ECO:0007669"/>
    <property type="project" value="TreeGrafter"/>
</dbReference>
<evidence type="ECO:0000259" key="5">
    <source>
        <dbReference type="PROSITE" id="PS50977"/>
    </source>
</evidence>
<dbReference type="InterPro" id="IPR036271">
    <property type="entry name" value="Tet_transcr_reg_TetR-rel_C_sf"/>
</dbReference>
<dbReference type="Proteomes" id="UP000249499">
    <property type="component" value="Plasmid unnamed1"/>
</dbReference>
<dbReference type="GO" id="GO:0003700">
    <property type="term" value="F:DNA-binding transcription factor activity"/>
    <property type="evidence" value="ECO:0007669"/>
    <property type="project" value="TreeGrafter"/>
</dbReference>
<dbReference type="PANTHER" id="PTHR30055:SF223">
    <property type="entry name" value="HTH-TYPE TRANSCRIPTIONAL REGULATOR UIDR"/>
    <property type="match status" value="1"/>
</dbReference>
<evidence type="ECO:0000313" key="7">
    <source>
        <dbReference type="Proteomes" id="UP000249499"/>
    </source>
</evidence>
<dbReference type="InterPro" id="IPR050109">
    <property type="entry name" value="HTH-type_TetR-like_transc_reg"/>
</dbReference>
<evidence type="ECO:0000256" key="3">
    <source>
        <dbReference type="ARBA" id="ARBA00023163"/>
    </source>
</evidence>
<dbReference type="Gene3D" id="1.10.357.10">
    <property type="entry name" value="Tetracycline Repressor, domain 2"/>
    <property type="match status" value="1"/>
</dbReference>
<dbReference type="SUPFAM" id="SSF46689">
    <property type="entry name" value="Homeodomain-like"/>
    <property type="match status" value="1"/>
</dbReference>
<feature type="DNA-binding region" description="H-T-H motif" evidence="4">
    <location>
        <begin position="37"/>
        <end position="56"/>
    </location>
</feature>
<proteinExistence type="predicted"/>